<dbReference type="Proteomes" id="UP000861567">
    <property type="component" value="Unassembled WGS sequence"/>
</dbReference>
<reference evidence="2" key="2">
    <citation type="submission" date="2020-11" db="EMBL/GenBank/DDBJ databases">
        <authorList>
            <consortium name="NCBI Pathogen Detection Project"/>
        </authorList>
    </citation>
    <scope>NUCLEOTIDE SEQUENCE</scope>
    <source>
        <strain evidence="2">D3612</strain>
    </source>
</reference>
<comment type="caution">
    <text evidence="2">The sequence shown here is derived from an EMBL/GenBank/DDBJ whole genome shotgun (WGS) entry which is preliminary data.</text>
</comment>
<reference evidence="2" key="1">
    <citation type="journal article" date="2018" name="Genome Biol.">
        <title>SKESA: strategic k-mer extension for scrupulous assemblies.</title>
        <authorList>
            <person name="Souvorov A."/>
            <person name="Agarwala R."/>
            <person name="Lipman D.J."/>
        </authorList>
    </citation>
    <scope>NUCLEOTIDE SEQUENCE</scope>
    <source>
        <strain evidence="2">D3612</strain>
    </source>
</reference>
<dbReference type="InterPro" id="IPR045794">
    <property type="entry name" value="Trypco1"/>
</dbReference>
<proteinExistence type="predicted"/>
<accession>A0AAN5KNQ6</accession>
<sequence length="106" mass="11506">MAKYKSFPGNNNSILIEVEEGSTGGGSGNFKDSLGMLQEVIRSFVDSVNKIPAQKKPNELKITFGLKALEDGSMAVSADPSHCNFKVKILWSHEPSADEVSDNDFN</sequence>
<dbReference type="NCBIfam" id="NF041216">
    <property type="entry name" value="CU044_2847_fam"/>
    <property type="match status" value="1"/>
</dbReference>
<dbReference type="AlphaFoldDB" id="A0AAN5KNQ6"/>
<name>A0AAN5KNQ6_LEGPN</name>
<dbReference type="EMBL" id="DACSEI010000002">
    <property type="protein sequence ID" value="HAT1595069.1"/>
    <property type="molecule type" value="Genomic_DNA"/>
</dbReference>
<gene>
    <name evidence="2" type="ORF">I8Y58_000258</name>
</gene>
<feature type="domain" description="Trypsin-co-occurring" evidence="1">
    <location>
        <begin position="24"/>
        <end position="92"/>
    </location>
</feature>
<evidence type="ECO:0000313" key="3">
    <source>
        <dbReference type="Proteomes" id="UP000861567"/>
    </source>
</evidence>
<evidence type="ECO:0000313" key="2">
    <source>
        <dbReference type="EMBL" id="HAT1595069.1"/>
    </source>
</evidence>
<dbReference type="Pfam" id="PF19493">
    <property type="entry name" value="Trypco1"/>
    <property type="match status" value="1"/>
</dbReference>
<evidence type="ECO:0000259" key="1">
    <source>
        <dbReference type="Pfam" id="PF19493"/>
    </source>
</evidence>
<protein>
    <recommendedName>
        <fullName evidence="1">Trypsin-co-occurring domain-containing protein</fullName>
    </recommendedName>
</protein>
<organism evidence="2 3">
    <name type="scientific">Legionella pneumophila</name>
    <dbReference type="NCBI Taxonomy" id="446"/>
    <lineage>
        <taxon>Bacteria</taxon>
        <taxon>Pseudomonadati</taxon>
        <taxon>Pseudomonadota</taxon>
        <taxon>Gammaproteobacteria</taxon>
        <taxon>Legionellales</taxon>
        <taxon>Legionellaceae</taxon>
        <taxon>Legionella</taxon>
    </lineage>
</organism>